<dbReference type="Proteomes" id="UP001255856">
    <property type="component" value="Unassembled WGS sequence"/>
</dbReference>
<name>A0AAD9IKU4_PROWI</name>
<dbReference type="AlphaFoldDB" id="A0AAD9IKU4"/>
<dbReference type="EMBL" id="JASFZW010000001">
    <property type="protein sequence ID" value="KAK2080346.1"/>
    <property type="molecule type" value="Genomic_DNA"/>
</dbReference>
<evidence type="ECO:0000313" key="1">
    <source>
        <dbReference type="EMBL" id="KAK2080346.1"/>
    </source>
</evidence>
<organism evidence="1 2">
    <name type="scientific">Prototheca wickerhamii</name>
    <dbReference type="NCBI Taxonomy" id="3111"/>
    <lineage>
        <taxon>Eukaryota</taxon>
        <taxon>Viridiplantae</taxon>
        <taxon>Chlorophyta</taxon>
        <taxon>core chlorophytes</taxon>
        <taxon>Trebouxiophyceae</taxon>
        <taxon>Chlorellales</taxon>
        <taxon>Chlorellaceae</taxon>
        <taxon>Prototheca</taxon>
    </lineage>
</organism>
<sequence>MGFPLSNMLQEAREELTVLYEDLCDETADSFGFDLAHSLDDLDDMQDICMGRDPLERAAAVKTVSIAEEDLQSLRDLCMGR</sequence>
<evidence type="ECO:0000313" key="2">
    <source>
        <dbReference type="Proteomes" id="UP001255856"/>
    </source>
</evidence>
<gene>
    <name evidence="1" type="ORF">QBZ16_000199</name>
</gene>
<proteinExistence type="predicted"/>
<accession>A0AAD9IKU4</accession>
<reference evidence="1" key="1">
    <citation type="submission" date="2021-01" db="EMBL/GenBank/DDBJ databases">
        <authorList>
            <person name="Eckstrom K.M.E."/>
        </authorList>
    </citation>
    <scope>NUCLEOTIDE SEQUENCE</scope>
    <source>
        <strain evidence="1">UVCC 0001</strain>
    </source>
</reference>
<protein>
    <submittedName>
        <fullName evidence="1">Uncharacterized protein</fullName>
    </submittedName>
</protein>
<keyword evidence="2" id="KW-1185">Reference proteome</keyword>
<comment type="caution">
    <text evidence="1">The sequence shown here is derived from an EMBL/GenBank/DDBJ whole genome shotgun (WGS) entry which is preliminary data.</text>
</comment>